<dbReference type="AlphaFoldDB" id="A0A8H9DA72"/>
<evidence type="ECO:0000313" key="2">
    <source>
        <dbReference type="Proteomes" id="UP000601736"/>
    </source>
</evidence>
<protein>
    <submittedName>
        <fullName evidence="1">Uncharacterized protein</fullName>
    </submittedName>
</protein>
<name>A0A8H9DA72_9PROT</name>
<gene>
    <name evidence="1" type="ORF">NMYAN_60138</name>
</gene>
<evidence type="ECO:0000313" key="1">
    <source>
        <dbReference type="EMBL" id="CAE6516766.1"/>
    </source>
</evidence>
<accession>A0A8H9DA72</accession>
<comment type="caution">
    <text evidence="1">The sequence shown here is derived from an EMBL/GenBank/DDBJ whole genome shotgun (WGS) entry which is preliminary data.</text>
</comment>
<dbReference type="EMBL" id="CAJNAP010000052">
    <property type="protein sequence ID" value="CAE6516766.1"/>
    <property type="molecule type" value="Genomic_DNA"/>
</dbReference>
<reference evidence="1" key="1">
    <citation type="submission" date="2021-02" db="EMBL/GenBank/DDBJ databases">
        <authorList>
            <person name="Han P."/>
        </authorList>
    </citation>
    <scope>NUCLEOTIDE SEQUENCE</scope>
    <source>
        <strain evidence="1">Nitrosomonas nitrosa 18-3D</strain>
    </source>
</reference>
<proteinExistence type="predicted"/>
<sequence length="47" mass="5609">MIYIYSLESLNNKDRFGIRLSELKQNFLSDRFAFVSLRGYITISFKI</sequence>
<organism evidence="1 2">
    <name type="scientific">Nitrosomonas nitrosa</name>
    <dbReference type="NCBI Taxonomy" id="52442"/>
    <lineage>
        <taxon>Bacteria</taxon>
        <taxon>Pseudomonadati</taxon>
        <taxon>Pseudomonadota</taxon>
        <taxon>Betaproteobacteria</taxon>
        <taxon>Nitrosomonadales</taxon>
        <taxon>Nitrosomonadaceae</taxon>
        <taxon>Nitrosomonas</taxon>
    </lineage>
</organism>
<dbReference type="Proteomes" id="UP000601736">
    <property type="component" value="Unassembled WGS sequence"/>
</dbReference>